<feature type="domain" description="Phosphate acetyl/butaryl transferase" evidence="3">
    <location>
        <begin position="245"/>
        <end position="460"/>
    </location>
</feature>
<protein>
    <submittedName>
        <fullName evidence="5">Bifunctional enoyl-CoA hydratase/phosphate acetyltransferase</fullName>
    </submittedName>
</protein>
<accession>A0ABN1G599</accession>
<keyword evidence="6" id="KW-1185">Reference proteome</keyword>
<evidence type="ECO:0000313" key="5">
    <source>
        <dbReference type="EMBL" id="GAA0604340.1"/>
    </source>
</evidence>
<dbReference type="SUPFAM" id="SSF54637">
    <property type="entry name" value="Thioesterase/thiol ester dehydrase-isomerase"/>
    <property type="match status" value="1"/>
</dbReference>
<dbReference type="InterPro" id="IPR029069">
    <property type="entry name" value="HotDog_dom_sf"/>
</dbReference>
<comment type="caution">
    <text evidence="5">The sequence shown here is derived from an EMBL/GenBank/DDBJ whole genome shotgun (WGS) entry which is preliminary data.</text>
</comment>
<evidence type="ECO:0000256" key="2">
    <source>
        <dbReference type="ARBA" id="ARBA00023315"/>
    </source>
</evidence>
<dbReference type="Pfam" id="PF01515">
    <property type="entry name" value="PTA_PTB"/>
    <property type="match status" value="1"/>
</dbReference>
<dbReference type="InterPro" id="IPR002505">
    <property type="entry name" value="PTA_PTB"/>
</dbReference>
<dbReference type="CDD" id="cd03449">
    <property type="entry name" value="R_hydratase"/>
    <property type="match status" value="1"/>
</dbReference>
<organism evidence="5 6">
    <name type="scientific">Craurococcus roseus</name>
    <dbReference type="NCBI Taxonomy" id="77585"/>
    <lineage>
        <taxon>Bacteria</taxon>
        <taxon>Pseudomonadati</taxon>
        <taxon>Pseudomonadota</taxon>
        <taxon>Alphaproteobacteria</taxon>
        <taxon>Acetobacterales</taxon>
        <taxon>Acetobacteraceae</taxon>
        <taxon>Craurococcus</taxon>
    </lineage>
</organism>
<keyword evidence="2" id="KW-0012">Acyltransferase</keyword>
<dbReference type="InterPro" id="IPR002539">
    <property type="entry name" value="MaoC-like_dom"/>
</dbReference>
<evidence type="ECO:0000259" key="3">
    <source>
        <dbReference type="Pfam" id="PF01515"/>
    </source>
</evidence>
<dbReference type="RefSeq" id="WP_343897920.1">
    <property type="nucleotide sequence ID" value="NZ_BAAAFZ010000094.1"/>
</dbReference>
<dbReference type="PANTHER" id="PTHR43356:SF2">
    <property type="entry name" value="PHOSPHATE ACETYLTRANSFERASE"/>
    <property type="match status" value="1"/>
</dbReference>
<evidence type="ECO:0000313" key="6">
    <source>
        <dbReference type="Proteomes" id="UP001501588"/>
    </source>
</evidence>
<dbReference type="Gene3D" id="3.40.718.10">
    <property type="entry name" value="Isopropylmalate Dehydrogenase"/>
    <property type="match status" value="1"/>
</dbReference>
<keyword evidence="1" id="KW-0808">Transferase</keyword>
<dbReference type="EMBL" id="BAAAFZ010000094">
    <property type="protein sequence ID" value="GAA0604340.1"/>
    <property type="molecule type" value="Genomic_DNA"/>
</dbReference>
<feature type="domain" description="MaoC-like" evidence="4">
    <location>
        <begin position="30"/>
        <end position="124"/>
    </location>
</feature>
<evidence type="ECO:0000256" key="1">
    <source>
        <dbReference type="ARBA" id="ARBA00022679"/>
    </source>
</evidence>
<sequence length="475" mass="49638">MDTATPPPDDGMIENRTFDEIAIGDSASLSHRLTEQDIELFAVVSGDVNPAHLDPAYAETGLFHKIIGHGMWSGALISAVLGTRLPGPGTIYLSQDLRFRAPVGLGDTITATVTAREKKPEKKRVVFDCACLNQDGTQVVSGTAEVQAPTEKVRRPRMELPEVRLNRHRRFRELLADAKGQPPVPVAVAHPCDAASIAAVAEVAAAGLVAPILVGPEAKIRAAAQAAGVDISAFRLEPAPHSQAAAAQAVALVRAGEAEILMKGSLHTDELMHAVVAAETGLRTERRLSHVYLMDVPTYPRPLLVTDAAVNIAPTLAEKRDIVQNAIDLARAMGLDTPRVAVLSAVETVNPALRSTLDAAALCKMADRGQIAGGVVDGPLAFDNAVSPEAARQKGIVSPVAGQADILVVPDLEAGNMLAKQLSFLAGADAAGVVVGARVPIVLTSRADSERTRIASCAVAVLMARARRAATGTAA</sequence>
<proteinExistence type="predicted"/>
<name>A0ABN1G599_9PROT</name>
<evidence type="ECO:0000259" key="4">
    <source>
        <dbReference type="Pfam" id="PF01575"/>
    </source>
</evidence>
<dbReference type="SUPFAM" id="SSF53659">
    <property type="entry name" value="Isocitrate/Isopropylmalate dehydrogenase-like"/>
    <property type="match status" value="1"/>
</dbReference>
<dbReference type="Pfam" id="PF01575">
    <property type="entry name" value="MaoC_dehydratas"/>
    <property type="match status" value="1"/>
</dbReference>
<dbReference type="NCBIfam" id="NF006045">
    <property type="entry name" value="PRK08190.1"/>
    <property type="match status" value="1"/>
</dbReference>
<dbReference type="Gene3D" id="3.10.129.10">
    <property type="entry name" value="Hotdog Thioesterase"/>
    <property type="match status" value="1"/>
</dbReference>
<dbReference type="InterPro" id="IPR050500">
    <property type="entry name" value="Phos_Acetyltrans/Butyryltrans"/>
</dbReference>
<dbReference type="NCBIfam" id="NF008852">
    <property type="entry name" value="PRK11890.1"/>
    <property type="match status" value="1"/>
</dbReference>
<dbReference type="Proteomes" id="UP001501588">
    <property type="component" value="Unassembled WGS sequence"/>
</dbReference>
<reference evidence="5 6" key="1">
    <citation type="journal article" date="2019" name="Int. J. Syst. Evol. Microbiol.">
        <title>The Global Catalogue of Microorganisms (GCM) 10K type strain sequencing project: providing services to taxonomists for standard genome sequencing and annotation.</title>
        <authorList>
            <consortium name="The Broad Institute Genomics Platform"/>
            <consortium name="The Broad Institute Genome Sequencing Center for Infectious Disease"/>
            <person name="Wu L."/>
            <person name="Ma J."/>
        </authorList>
    </citation>
    <scope>NUCLEOTIDE SEQUENCE [LARGE SCALE GENOMIC DNA]</scope>
    <source>
        <strain evidence="5 6">JCM 9933</strain>
    </source>
</reference>
<dbReference type="PANTHER" id="PTHR43356">
    <property type="entry name" value="PHOSPHATE ACETYLTRANSFERASE"/>
    <property type="match status" value="1"/>
</dbReference>
<gene>
    <name evidence="5" type="ORF">GCM10009416_47440</name>
</gene>